<keyword evidence="3 6" id="KW-1133">Transmembrane helix</keyword>
<feature type="compositionally biased region" description="Polar residues" evidence="5">
    <location>
        <begin position="1"/>
        <end position="11"/>
    </location>
</feature>
<accession>A0ABS5KTN2</accession>
<keyword evidence="8" id="KW-1185">Reference proteome</keyword>
<evidence type="ECO:0000256" key="4">
    <source>
        <dbReference type="ARBA" id="ARBA00023136"/>
    </source>
</evidence>
<evidence type="ECO:0000256" key="2">
    <source>
        <dbReference type="ARBA" id="ARBA00022692"/>
    </source>
</evidence>
<feature type="transmembrane region" description="Helical" evidence="6">
    <location>
        <begin position="154"/>
        <end position="173"/>
    </location>
</feature>
<dbReference type="Proteomes" id="UP000730482">
    <property type="component" value="Unassembled WGS sequence"/>
</dbReference>
<feature type="region of interest" description="Disordered" evidence="5">
    <location>
        <begin position="1"/>
        <end position="20"/>
    </location>
</feature>
<comment type="caution">
    <text evidence="7">The sequence shown here is derived from an EMBL/GenBank/DDBJ whole genome shotgun (WGS) entry which is preliminary data.</text>
</comment>
<dbReference type="EMBL" id="JAAFYZ010000071">
    <property type="protein sequence ID" value="MBS2549407.1"/>
    <property type="molecule type" value="Genomic_DNA"/>
</dbReference>
<dbReference type="PANTHER" id="PTHR23514:SF13">
    <property type="entry name" value="INNER MEMBRANE PROTEIN YBJJ"/>
    <property type="match status" value="1"/>
</dbReference>
<dbReference type="InterPro" id="IPR011701">
    <property type="entry name" value="MFS"/>
</dbReference>
<keyword evidence="4 6" id="KW-0472">Membrane</keyword>
<evidence type="ECO:0000313" key="8">
    <source>
        <dbReference type="Proteomes" id="UP000730482"/>
    </source>
</evidence>
<gene>
    <name evidence="7" type="ORF">KGQ19_21320</name>
</gene>
<feature type="transmembrane region" description="Helical" evidence="6">
    <location>
        <begin position="384"/>
        <end position="406"/>
    </location>
</feature>
<reference evidence="7 8" key="1">
    <citation type="submission" date="2020-02" db="EMBL/GenBank/DDBJ databases">
        <title>Acidophilic actinobacteria isolated from forest soil.</title>
        <authorList>
            <person name="Golinska P."/>
        </authorList>
    </citation>
    <scope>NUCLEOTIDE SEQUENCE [LARGE SCALE GENOMIC DNA]</scope>
    <source>
        <strain evidence="7 8">NL8</strain>
    </source>
</reference>
<dbReference type="SUPFAM" id="SSF103473">
    <property type="entry name" value="MFS general substrate transporter"/>
    <property type="match status" value="1"/>
</dbReference>
<feature type="transmembrane region" description="Helical" evidence="6">
    <location>
        <begin position="326"/>
        <end position="346"/>
    </location>
</feature>
<evidence type="ECO:0000256" key="1">
    <source>
        <dbReference type="ARBA" id="ARBA00004141"/>
    </source>
</evidence>
<feature type="transmembrane region" description="Helical" evidence="6">
    <location>
        <begin position="234"/>
        <end position="258"/>
    </location>
</feature>
<dbReference type="CDD" id="cd17393">
    <property type="entry name" value="MFS_MosC_like"/>
    <property type="match status" value="1"/>
</dbReference>
<sequence>MTQLSTPQRSDSPPALYSDDRDQDRVRHRAIMLIFVVHGMVSGTLATSLPWLQAHDRLSPTALGLVLFCAPIGSFIAMPTANRVAHRIGAARATRSLILLLCLLLPAPVLAGGPVLLFPAYLLLGMAAGGSDVMMNAQGVALERRSGRSVMSGLHGMWCLGSLVAGGAGILAAQLHLDLRLRLIVTSAVLVVGAWYAGRGLSPDTSSLGANDIGANGPDQNAPAPRRFALPTRAILGIGIAGFCGTFAEGATTSWSGVYVTKAVGAGPTVAAAAYTLFMLSMTATRLFGDVLVRRTGPVAAVRAGGIVAACGGVLVVLFRTPWPCMLGLALIGIGLAMNVPLVFSAAGRKGNSLGESVAGVATITYLSGLIAPAAIGWTAGAAGYPAAFALITVSAAALAVLAGALRTRPDRAPASAPVPGPAAPACL</sequence>
<proteinExistence type="predicted"/>
<dbReference type="RefSeq" id="WP_212010964.1">
    <property type="nucleotide sequence ID" value="NZ_JAAFYZ010000071.1"/>
</dbReference>
<evidence type="ECO:0000313" key="7">
    <source>
        <dbReference type="EMBL" id="MBS2549407.1"/>
    </source>
</evidence>
<evidence type="ECO:0000256" key="6">
    <source>
        <dbReference type="SAM" id="Phobius"/>
    </source>
</evidence>
<dbReference type="PANTHER" id="PTHR23514">
    <property type="entry name" value="BYPASS OF STOP CODON PROTEIN 6"/>
    <property type="match status" value="1"/>
</dbReference>
<keyword evidence="2 6" id="KW-0812">Transmembrane</keyword>
<feature type="transmembrane region" description="Helical" evidence="6">
    <location>
        <begin position="300"/>
        <end position="320"/>
    </location>
</feature>
<dbReference type="Gene3D" id="1.20.1250.20">
    <property type="entry name" value="MFS general substrate transporter like domains"/>
    <property type="match status" value="2"/>
</dbReference>
<evidence type="ECO:0000256" key="5">
    <source>
        <dbReference type="SAM" id="MobiDB-lite"/>
    </source>
</evidence>
<organism evidence="7 8">
    <name type="scientific">Catenulispora pinistramenti</name>
    <dbReference type="NCBI Taxonomy" id="2705254"/>
    <lineage>
        <taxon>Bacteria</taxon>
        <taxon>Bacillati</taxon>
        <taxon>Actinomycetota</taxon>
        <taxon>Actinomycetes</taxon>
        <taxon>Catenulisporales</taxon>
        <taxon>Catenulisporaceae</taxon>
        <taxon>Catenulispora</taxon>
    </lineage>
</organism>
<feature type="transmembrane region" description="Helical" evidence="6">
    <location>
        <begin position="58"/>
        <end position="77"/>
    </location>
</feature>
<dbReference type="Pfam" id="PF07690">
    <property type="entry name" value="MFS_1"/>
    <property type="match status" value="1"/>
</dbReference>
<protein>
    <submittedName>
        <fullName evidence="7">MFS transporter</fullName>
    </submittedName>
</protein>
<name>A0ABS5KTN2_9ACTN</name>
<comment type="subcellular location">
    <subcellularLocation>
        <location evidence="1">Membrane</location>
        <topology evidence="1">Multi-pass membrane protein</topology>
    </subcellularLocation>
</comment>
<feature type="transmembrane region" description="Helical" evidence="6">
    <location>
        <begin position="97"/>
        <end position="117"/>
    </location>
</feature>
<feature type="transmembrane region" description="Helical" evidence="6">
    <location>
        <begin position="358"/>
        <end position="378"/>
    </location>
</feature>
<dbReference type="InterPro" id="IPR051788">
    <property type="entry name" value="MFS_Transporter"/>
</dbReference>
<feature type="transmembrane region" description="Helical" evidence="6">
    <location>
        <begin position="30"/>
        <end position="52"/>
    </location>
</feature>
<feature type="transmembrane region" description="Helical" evidence="6">
    <location>
        <begin position="270"/>
        <end position="288"/>
    </location>
</feature>
<feature type="transmembrane region" description="Helical" evidence="6">
    <location>
        <begin position="179"/>
        <end position="198"/>
    </location>
</feature>
<evidence type="ECO:0000256" key="3">
    <source>
        <dbReference type="ARBA" id="ARBA00022989"/>
    </source>
</evidence>
<dbReference type="InterPro" id="IPR036259">
    <property type="entry name" value="MFS_trans_sf"/>
</dbReference>